<reference evidence="3" key="1">
    <citation type="journal article" date="2019" name="Int. J. Syst. Evol. Microbiol.">
        <title>The Global Catalogue of Microorganisms (GCM) 10K type strain sequencing project: providing services to taxonomists for standard genome sequencing and annotation.</title>
        <authorList>
            <consortium name="The Broad Institute Genomics Platform"/>
            <consortium name="The Broad Institute Genome Sequencing Center for Infectious Disease"/>
            <person name="Wu L."/>
            <person name="Ma J."/>
        </authorList>
    </citation>
    <scope>NUCLEOTIDE SEQUENCE [LARGE SCALE GENOMIC DNA]</scope>
    <source>
        <strain evidence="3">JCM 16929</strain>
    </source>
</reference>
<name>A0ABP7ASP2_9ACTN</name>
<comment type="caution">
    <text evidence="2">The sequence shown here is derived from an EMBL/GenBank/DDBJ whole genome shotgun (WGS) entry which is preliminary data.</text>
</comment>
<feature type="compositionally biased region" description="Low complexity" evidence="1">
    <location>
        <begin position="144"/>
        <end position="156"/>
    </location>
</feature>
<evidence type="ECO:0000256" key="1">
    <source>
        <dbReference type="SAM" id="MobiDB-lite"/>
    </source>
</evidence>
<proteinExistence type="predicted"/>
<feature type="region of interest" description="Disordered" evidence="1">
    <location>
        <begin position="127"/>
        <end position="167"/>
    </location>
</feature>
<gene>
    <name evidence="2" type="ORF">GCM10022236_47530</name>
</gene>
<evidence type="ECO:0000313" key="3">
    <source>
        <dbReference type="Proteomes" id="UP001501490"/>
    </source>
</evidence>
<feature type="compositionally biased region" description="Low complexity" evidence="1">
    <location>
        <begin position="127"/>
        <end position="136"/>
    </location>
</feature>
<dbReference type="Proteomes" id="UP001501490">
    <property type="component" value="Unassembled WGS sequence"/>
</dbReference>
<protein>
    <recommendedName>
        <fullName evidence="4">DUF5655 domain-containing protein</fullName>
    </recommendedName>
</protein>
<accession>A0ABP7ASP2</accession>
<dbReference type="RefSeq" id="WP_344809317.1">
    <property type="nucleotide sequence ID" value="NZ_BAABAB010000050.1"/>
</dbReference>
<organism evidence="2 3">
    <name type="scientific">Microlunatus ginsengisoli</name>
    <dbReference type="NCBI Taxonomy" id="363863"/>
    <lineage>
        <taxon>Bacteria</taxon>
        <taxon>Bacillati</taxon>
        <taxon>Actinomycetota</taxon>
        <taxon>Actinomycetes</taxon>
        <taxon>Propionibacteriales</taxon>
        <taxon>Propionibacteriaceae</taxon>
        <taxon>Microlunatus</taxon>
    </lineage>
</organism>
<sequence length="190" mass="20143">MDQLADLEAQLQRWSVPSDVRDALRSAVDAVARQGVDLVGEAGDDRLSVGVRDKPVAVSFSSSRVSVALEPVDAERAHRADSAIGLDKVDQSSWVVHCRYGRLDSSRLNSMAALMVKALRRFAPAPAPAARAVAPRSPRKRAAKAATAPSPRTAAARQEERREAAAAAIPRCPVPGCNLPMVGGSCGFHD</sequence>
<evidence type="ECO:0008006" key="4">
    <source>
        <dbReference type="Google" id="ProtNLM"/>
    </source>
</evidence>
<keyword evidence="3" id="KW-1185">Reference proteome</keyword>
<evidence type="ECO:0000313" key="2">
    <source>
        <dbReference type="EMBL" id="GAA3639559.1"/>
    </source>
</evidence>
<dbReference type="EMBL" id="BAABAB010000050">
    <property type="protein sequence ID" value="GAA3639559.1"/>
    <property type="molecule type" value="Genomic_DNA"/>
</dbReference>